<accession>A0A0F9DVL4</accession>
<feature type="non-terminal residue" evidence="1">
    <location>
        <position position="518"/>
    </location>
</feature>
<protein>
    <submittedName>
        <fullName evidence="1">Uncharacterized protein</fullName>
    </submittedName>
</protein>
<organism evidence="1">
    <name type="scientific">marine sediment metagenome</name>
    <dbReference type="NCBI Taxonomy" id="412755"/>
    <lineage>
        <taxon>unclassified sequences</taxon>
        <taxon>metagenomes</taxon>
        <taxon>ecological metagenomes</taxon>
    </lineage>
</organism>
<feature type="non-terminal residue" evidence="1">
    <location>
        <position position="1"/>
    </location>
</feature>
<gene>
    <name evidence="1" type="ORF">LCGC14_2442460</name>
</gene>
<reference evidence="1" key="1">
    <citation type="journal article" date="2015" name="Nature">
        <title>Complex archaea that bridge the gap between prokaryotes and eukaryotes.</title>
        <authorList>
            <person name="Spang A."/>
            <person name="Saw J.H."/>
            <person name="Jorgensen S.L."/>
            <person name="Zaremba-Niedzwiedzka K."/>
            <person name="Martijn J."/>
            <person name="Lind A.E."/>
            <person name="van Eijk R."/>
            <person name="Schleper C."/>
            <person name="Guy L."/>
            <person name="Ettema T.J."/>
        </authorList>
    </citation>
    <scope>NUCLEOTIDE SEQUENCE</scope>
</reference>
<name>A0A0F9DVL4_9ZZZZ</name>
<evidence type="ECO:0000313" key="1">
    <source>
        <dbReference type="EMBL" id="KKL21736.1"/>
    </source>
</evidence>
<comment type="caution">
    <text evidence="1">The sequence shown here is derived from an EMBL/GenBank/DDBJ whole genome shotgun (WGS) entry which is preliminary data.</text>
</comment>
<sequence>ASIAVGGTLFKTLGRPSFQFARQIGADKATALKQAKLIRAKVTGVTSLGVFGAVAGESTEKEKNFVMFALAAIPLGLTFHAFKSIGARTPKITDGPGRAEAYQGQRAARPFNQETTPVPEVRIELKPVSRSELEAIERGAVEPTAEARLTEALQRDVDAAKERLGQRDVVSRPIEEIVPETREVVGEIVPRADPSIVSIKEIKPQTVLEEINQIRAEGRDSFEIASNALRGRTKEEALRKISSLEEEARRLGLDNEAEILAEAFERVTDAAETVKKPIEVGPKRGVPFRAGEVRRVEPPKAEPVPEAPTEVLEAPTGTTKLYRVESPEVLFEDVAGEGVLGGKFFTSDLKVAEALRENLGPEARIESIDFSTERLSKFEVRPGEFVIETAELAKKPAEVNVTRRAALQGAGDGQAGKASENPYIEGTDAFKAYDEAYNRAFDVEVAAEPDLVRLELPVEIEAEVNQRRLLRELDQRQTIANEVVAELGPIEPKEPKTEPLVPDVLAERLDNYVKSEGD</sequence>
<proteinExistence type="predicted"/>
<dbReference type="AlphaFoldDB" id="A0A0F9DVL4"/>
<dbReference type="EMBL" id="LAZR01037618">
    <property type="protein sequence ID" value="KKL21736.1"/>
    <property type="molecule type" value="Genomic_DNA"/>
</dbReference>